<dbReference type="Gene3D" id="3.20.20.140">
    <property type="entry name" value="Metal-dependent hydrolases"/>
    <property type="match status" value="1"/>
</dbReference>
<gene>
    <name evidence="1" type="ORF">GQE98_08335</name>
</gene>
<sequence length="751" mass="83384">MPADEIGSVTLTPKGAFEAGSYQTFTLVYTAGKFGIDDSGSIRICFRFASDQTRPQFENPKGPNFTTVVASNSAVLQYHYDPKGNVRPWDRTLYIKVVKGFLREGDTITVTFGDTSQGSPGMRLQTFCEDTFEFHTLIDPIATYCYQPVLDQPVIEIVSGRPETFVAVVPTLVRAGEKFNLKMKGEDRWGNPSDKCDVTLSLVKVGDAEISGLPETVIFQPGRFVEIIKDLSINSPGSAVIELRDSAGEIIARSNPVRAVAGTDLVHFWGDLHGQSEETIGTGSAQQYFEFARDRAFVDAVGHQGNDFQITSPFWNELDNLCARFDVPGEYVTVPGYEWSGNTGLGGDRNIYFPNEGRTIRRSSHALVEDHSDIDTDANSAAELFSALAANKEWDVVGYAHCGGRYADVKMAHDGRFEKSMEVHSSWGTFEWLLQDAFEMGYRVGIVSNSDGHKGRPGASYPGASLFGAVGGLTCFITDSLSRDSILDCMRKRHHYGTTGGHGGRMYIDVKASFSETATLYHDDPRNGIAKGISTMGAMMGDIVHLPSGEMTLEIDIHAASPIERVDIFNGLDHLETIRPYSSEELGNRIRVIWEGAEYRGRFRQVIWDGEAHLSDNRIVAAKPINFFNRDKTLDQMSETSLAWRALTTGNIGGFDLWVEDAYGGTLKIETPLVKCGVPLDEIDINDEIFDRSDILPRYLKIFRLPAENSHRIMNFSRRISLKETGDNPIFIRLTQEDGTLSWTSPIYVYR</sequence>
<protein>
    <submittedName>
        <fullName evidence="1">DUF3604 domain-containing protein</fullName>
    </submittedName>
</protein>
<dbReference type="AlphaFoldDB" id="A0A6L8W8B6"/>
<reference evidence="1 2" key="1">
    <citation type="submission" date="2019-12" db="EMBL/GenBank/DDBJ databases">
        <title>Snethiella sp. nov. sp. isolated from sea sand.</title>
        <authorList>
            <person name="Kim J."/>
            <person name="Jeong S.E."/>
            <person name="Jung H.S."/>
            <person name="Jeon C.O."/>
        </authorList>
    </citation>
    <scope>NUCLEOTIDE SEQUENCE [LARGE SCALE GENOMIC DNA]</scope>
    <source>
        <strain evidence="1 2">DP05</strain>
    </source>
</reference>
<dbReference type="EMBL" id="WTUW01000002">
    <property type="protein sequence ID" value="MZR30640.1"/>
    <property type="molecule type" value="Genomic_DNA"/>
</dbReference>
<comment type="caution">
    <text evidence="1">The sequence shown here is derived from an EMBL/GenBank/DDBJ whole genome shotgun (WGS) entry which is preliminary data.</text>
</comment>
<proteinExistence type="predicted"/>
<dbReference type="Proteomes" id="UP000476030">
    <property type="component" value="Unassembled WGS sequence"/>
</dbReference>
<organism evidence="1 2">
    <name type="scientific">Sneathiella litorea</name>
    <dbReference type="NCBI Taxonomy" id="2606216"/>
    <lineage>
        <taxon>Bacteria</taxon>
        <taxon>Pseudomonadati</taxon>
        <taxon>Pseudomonadota</taxon>
        <taxon>Alphaproteobacteria</taxon>
        <taxon>Sneathiellales</taxon>
        <taxon>Sneathiellaceae</taxon>
        <taxon>Sneathiella</taxon>
    </lineage>
</organism>
<name>A0A6L8W8B6_9PROT</name>
<accession>A0A6L8W8B6</accession>
<evidence type="ECO:0000313" key="2">
    <source>
        <dbReference type="Proteomes" id="UP000476030"/>
    </source>
</evidence>
<keyword evidence="2" id="KW-1185">Reference proteome</keyword>
<evidence type="ECO:0000313" key="1">
    <source>
        <dbReference type="EMBL" id="MZR30640.1"/>
    </source>
</evidence>